<evidence type="ECO:0000313" key="3">
    <source>
        <dbReference type="Proteomes" id="UP001189429"/>
    </source>
</evidence>
<sequence length="175" mass="19046">PRPLNMPWLLKTVLGESPAIIGKQIPIELFRTERECEISLNIVHSGAAKRILTVLRSGASSLDLELGVLLESQAEGELPEQLIGGFRVTHPDLTLPHHQPLPLYRNLRERARGVARDGPRGLPGPPRAHCIGAADAGATRRAPPGCLCEASRHAAPRLQPGCHAVRREGVFLRSR</sequence>
<evidence type="ECO:0000313" key="2">
    <source>
        <dbReference type="EMBL" id="CAK0812434.1"/>
    </source>
</evidence>
<dbReference type="Proteomes" id="UP001189429">
    <property type="component" value="Unassembled WGS sequence"/>
</dbReference>
<dbReference type="Pfam" id="PF07059">
    <property type="entry name" value="EDR2_C"/>
    <property type="match status" value="1"/>
</dbReference>
<name>A0ABN9R153_9DINO</name>
<dbReference type="PANTHER" id="PTHR12136:SF41">
    <property type="entry name" value="PLECKSTRIN HOMOLOGY (PH) AND LIPID-BINDING START DOMAINS-CONTAINING PROTEIN"/>
    <property type="match status" value="1"/>
</dbReference>
<comment type="caution">
    <text evidence="2">The sequence shown here is derived from an EMBL/GenBank/DDBJ whole genome shotgun (WGS) entry which is preliminary data.</text>
</comment>
<evidence type="ECO:0000259" key="1">
    <source>
        <dbReference type="Pfam" id="PF07059"/>
    </source>
</evidence>
<dbReference type="InterPro" id="IPR009769">
    <property type="entry name" value="EDR2_C"/>
</dbReference>
<keyword evidence="3" id="KW-1185">Reference proteome</keyword>
<proteinExistence type="predicted"/>
<feature type="domain" description="Protein ENHANCED DISEASE RESISTANCE 2 C-terminal" evidence="1">
    <location>
        <begin position="4"/>
        <end position="90"/>
    </location>
</feature>
<protein>
    <recommendedName>
        <fullName evidence="1">Protein ENHANCED DISEASE RESISTANCE 2 C-terminal domain-containing protein</fullName>
    </recommendedName>
</protein>
<dbReference type="EMBL" id="CAUYUJ010005138">
    <property type="protein sequence ID" value="CAK0812434.1"/>
    <property type="molecule type" value="Genomic_DNA"/>
</dbReference>
<feature type="non-terminal residue" evidence="2">
    <location>
        <position position="1"/>
    </location>
</feature>
<dbReference type="InterPro" id="IPR045096">
    <property type="entry name" value="EDR2-like"/>
</dbReference>
<gene>
    <name evidence="2" type="ORF">PCOR1329_LOCUS16721</name>
</gene>
<dbReference type="PANTHER" id="PTHR12136">
    <property type="entry name" value="ENHANCED DISEASE RESISTANCE-RELATED"/>
    <property type="match status" value="1"/>
</dbReference>
<accession>A0ABN9R153</accession>
<feature type="non-terminal residue" evidence="2">
    <location>
        <position position="175"/>
    </location>
</feature>
<organism evidence="2 3">
    <name type="scientific">Prorocentrum cordatum</name>
    <dbReference type="NCBI Taxonomy" id="2364126"/>
    <lineage>
        <taxon>Eukaryota</taxon>
        <taxon>Sar</taxon>
        <taxon>Alveolata</taxon>
        <taxon>Dinophyceae</taxon>
        <taxon>Prorocentrales</taxon>
        <taxon>Prorocentraceae</taxon>
        <taxon>Prorocentrum</taxon>
    </lineage>
</organism>
<reference evidence="2" key="1">
    <citation type="submission" date="2023-10" db="EMBL/GenBank/DDBJ databases">
        <authorList>
            <person name="Chen Y."/>
            <person name="Shah S."/>
            <person name="Dougan E. K."/>
            <person name="Thang M."/>
            <person name="Chan C."/>
        </authorList>
    </citation>
    <scope>NUCLEOTIDE SEQUENCE [LARGE SCALE GENOMIC DNA]</scope>
</reference>